<proteinExistence type="inferred from homology"/>
<evidence type="ECO:0000259" key="4">
    <source>
        <dbReference type="Pfam" id="PF00437"/>
    </source>
</evidence>
<protein>
    <submittedName>
        <fullName evidence="5">Type II secretion system protein E</fullName>
    </submittedName>
</protein>
<dbReference type="KEGG" id="gai:IMCC3135_07910"/>
<gene>
    <name evidence="5" type="primary">epsE_3</name>
    <name evidence="5" type="ORF">IMCC3135_07910</name>
</gene>
<keyword evidence="3" id="KW-0067">ATP-binding</keyword>
<dbReference type="Gene3D" id="3.40.50.300">
    <property type="entry name" value="P-loop containing nucleotide triphosphate hydrolases"/>
    <property type="match status" value="1"/>
</dbReference>
<evidence type="ECO:0000256" key="3">
    <source>
        <dbReference type="ARBA" id="ARBA00022840"/>
    </source>
</evidence>
<dbReference type="SUPFAM" id="SSF52540">
    <property type="entry name" value="P-loop containing nucleoside triphosphate hydrolases"/>
    <property type="match status" value="1"/>
</dbReference>
<dbReference type="GO" id="GO:0005886">
    <property type="term" value="C:plasma membrane"/>
    <property type="evidence" value="ECO:0007669"/>
    <property type="project" value="TreeGrafter"/>
</dbReference>
<organism evidence="5 6">
    <name type="scientific">Granulosicoccus antarcticus IMCC3135</name>
    <dbReference type="NCBI Taxonomy" id="1192854"/>
    <lineage>
        <taxon>Bacteria</taxon>
        <taxon>Pseudomonadati</taxon>
        <taxon>Pseudomonadota</taxon>
        <taxon>Gammaproteobacteria</taxon>
        <taxon>Chromatiales</taxon>
        <taxon>Granulosicoccaceae</taxon>
        <taxon>Granulosicoccus</taxon>
    </lineage>
</organism>
<evidence type="ECO:0000256" key="1">
    <source>
        <dbReference type="ARBA" id="ARBA00006611"/>
    </source>
</evidence>
<dbReference type="Proteomes" id="UP000250079">
    <property type="component" value="Chromosome"/>
</dbReference>
<dbReference type="AlphaFoldDB" id="A0A2Z2NMC7"/>
<feature type="domain" description="Bacterial type II secretion system protein E" evidence="4">
    <location>
        <begin position="37"/>
        <end position="418"/>
    </location>
</feature>
<dbReference type="InterPro" id="IPR027417">
    <property type="entry name" value="P-loop_NTPase"/>
</dbReference>
<dbReference type="Pfam" id="PF00437">
    <property type="entry name" value="T2SSE"/>
    <property type="match status" value="1"/>
</dbReference>
<dbReference type="EMBL" id="CP018632">
    <property type="protein sequence ID" value="ASJ71685.1"/>
    <property type="molecule type" value="Genomic_DNA"/>
</dbReference>
<evidence type="ECO:0000256" key="2">
    <source>
        <dbReference type="ARBA" id="ARBA00022741"/>
    </source>
</evidence>
<sequence length="427" mass="47633">MARPLPNLASVANISPVNLTSVMNVCTAGEREYWDTLSTVLHEAEKKGAYEIHLEPEFDFLRLRLRSPFEFTETRIENSEPYLQALALLQRCIWDEEVSETARRGWFTFTMSSAASLFQLDVVPSSLGATFLVTLLEDFRKQPARLEDIGLGRAQLSNLKEALSKKSGLVIIAGDLAQARIRTSRAIAQALVAPDMKVIMSDNPMHPVIPRTTQLGMDFPPTDLQRNTWNAMCRLGADAIVATQTLEESAARQLISYASEQTLVVQTIRASTAVDCLSYLLGLGIRSETLAHTLSSLIIQHRVQCLCPYCRTAAAPDDEGTAWLAKYSPIQANNVNDWLRHRMRSSFSEAAGCDKCDASGYANWLDIFDVLTFCDEVKDALYDADYRYAFSQIKQQQSLGRQLLKLAQEGIIPLSEAIRITRLEMDG</sequence>
<keyword evidence="2" id="KW-0547">Nucleotide-binding</keyword>
<dbReference type="GO" id="GO:0016887">
    <property type="term" value="F:ATP hydrolysis activity"/>
    <property type="evidence" value="ECO:0007669"/>
    <property type="project" value="TreeGrafter"/>
</dbReference>
<reference evidence="5 6" key="1">
    <citation type="submission" date="2016-12" db="EMBL/GenBank/DDBJ databases">
        <authorList>
            <person name="Song W.-J."/>
            <person name="Kurnit D.M."/>
        </authorList>
    </citation>
    <scope>NUCLEOTIDE SEQUENCE [LARGE SCALE GENOMIC DNA]</scope>
    <source>
        <strain evidence="5 6">IMCC3135</strain>
    </source>
</reference>
<evidence type="ECO:0000313" key="6">
    <source>
        <dbReference type="Proteomes" id="UP000250079"/>
    </source>
</evidence>
<accession>A0A2Z2NMC7</accession>
<name>A0A2Z2NMC7_9GAMM</name>
<dbReference type="RefSeq" id="WP_088917092.1">
    <property type="nucleotide sequence ID" value="NZ_CP018632.1"/>
</dbReference>
<dbReference type="InterPro" id="IPR001482">
    <property type="entry name" value="T2SS/T4SS_dom"/>
</dbReference>
<dbReference type="GO" id="GO:0005524">
    <property type="term" value="F:ATP binding"/>
    <property type="evidence" value="ECO:0007669"/>
    <property type="project" value="UniProtKB-KW"/>
</dbReference>
<evidence type="ECO:0000313" key="5">
    <source>
        <dbReference type="EMBL" id="ASJ71685.1"/>
    </source>
</evidence>
<dbReference type="PANTHER" id="PTHR30258">
    <property type="entry name" value="TYPE II SECRETION SYSTEM PROTEIN GSPE-RELATED"/>
    <property type="match status" value="1"/>
</dbReference>
<keyword evidence="6" id="KW-1185">Reference proteome</keyword>
<comment type="similarity">
    <text evidence="1">Belongs to the GSP E family.</text>
</comment>
<dbReference type="PANTHER" id="PTHR30258:SF3">
    <property type="entry name" value="SLL1921 PROTEIN"/>
    <property type="match status" value="1"/>
</dbReference>